<keyword evidence="1" id="KW-0472">Membrane</keyword>
<accession>A0AAN7BSM1</accession>
<sequence length="151" mass="17232">MPRPERRLYSERITHNPRCPLHLIFSILCNGLLANACNRHVFMLALLLWAEWLKIEFCFLQFTHQPGPHGGCRSTPGPHRRSGMSERYPAMGKSLQIIANHCGWCTLSGSLLAVFFHFYFCQLCATGHSLTSSRQTSWPRARPHSDLIKGK</sequence>
<reference evidence="2" key="1">
    <citation type="journal article" date="2023" name="Mol. Phylogenet. Evol.">
        <title>Genome-scale phylogeny and comparative genomics of the fungal order Sordariales.</title>
        <authorList>
            <person name="Hensen N."/>
            <person name="Bonometti L."/>
            <person name="Westerberg I."/>
            <person name="Brannstrom I.O."/>
            <person name="Guillou S."/>
            <person name="Cros-Aarteil S."/>
            <person name="Calhoun S."/>
            <person name="Haridas S."/>
            <person name="Kuo A."/>
            <person name="Mondo S."/>
            <person name="Pangilinan J."/>
            <person name="Riley R."/>
            <person name="LaButti K."/>
            <person name="Andreopoulos B."/>
            <person name="Lipzen A."/>
            <person name="Chen C."/>
            <person name="Yan M."/>
            <person name="Daum C."/>
            <person name="Ng V."/>
            <person name="Clum A."/>
            <person name="Steindorff A."/>
            <person name="Ohm R.A."/>
            <person name="Martin F."/>
            <person name="Silar P."/>
            <person name="Natvig D.O."/>
            <person name="Lalanne C."/>
            <person name="Gautier V."/>
            <person name="Ament-Velasquez S.L."/>
            <person name="Kruys A."/>
            <person name="Hutchinson M.I."/>
            <person name="Powell A.J."/>
            <person name="Barry K."/>
            <person name="Miller A.N."/>
            <person name="Grigoriev I.V."/>
            <person name="Debuchy R."/>
            <person name="Gladieux P."/>
            <person name="Hiltunen Thoren M."/>
            <person name="Johannesson H."/>
        </authorList>
    </citation>
    <scope>NUCLEOTIDE SEQUENCE</scope>
    <source>
        <strain evidence="2">CBS 990.96</strain>
    </source>
</reference>
<reference evidence="2" key="2">
    <citation type="submission" date="2023-05" db="EMBL/GenBank/DDBJ databases">
        <authorList>
            <consortium name="Lawrence Berkeley National Laboratory"/>
            <person name="Steindorff A."/>
            <person name="Hensen N."/>
            <person name="Bonometti L."/>
            <person name="Westerberg I."/>
            <person name="Brannstrom I.O."/>
            <person name="Guillou S."/>
            <person name="Cros-Aarteil S."/>
            <person name="Calhoun S."/>
            <person name="Haridas S."/>
            <person name="Kuo A."/>
            <person name="Mondo S."/>
            <person name="Pangilinan J."/>
            <person name="Riley R."/>
            <person name="Labutti K."/>
            <person name="Andreopoulos B."/>
            <person name="Lipzen A."/>
            <person name="Chen C."/>
            <person name="Yanf M."/>
            <person name="Daum C."/>
            <person name="Ng V."/>
            <person name="Clum A."/>
            <person name="Ohm R."/>
            <person name="Martin F."/>
            <person name="Silar P."/>
            <person name="Natvig D."/>
            <person name="Lalanne C."/>
            <person name="Gautier V."/>
            <person name="Ament-Velasquez S.L."/>
            <person name="Kruys A."/>
            <person name="Hutchinson M.I."/>
            <person name="Powell A.J."/>
            <person name="Barry K."/>
            <person name="Miller A.N."/>
            <person name="Grigoriev I.V."/>
            <person name="Debuchy R."/>
            <person name="Gladieux P."/>
            <person name="Thoren M.H."/>
            <person name="Johannesson H."/>
        </authorList>
    </citation>
    <scope>NUCLEOTIDE SEQUENCE</scope>
    <source>
        <strain evidence="2">CBS 990.96</strain>
    </source>
</reference>
<organism evidence="2 3">
    <name type="scientific">Podospora fimiseda</name>
    <dbReference type="NCBI Taxonomy" id="252190"/>
    <lineage>
        <taxon>Eukaryota</taxon>
        <taxon>Fungi</taxon>
        <taxon>Dikarya</taxon>
        <taxon>Ascomycota</taxon>
        <taxon>Pezizomycotina</taxon>
        <taxon>Sordariomycetes</taxon>
        <taxon>Sordariomycetidae</taxon>
        <taxon>Sordariales</taxon>
        <taxon>Podosporaceae</taxon>
        <taxon>Podospora</taxon>
    </lineage>
</organism>
<evidence type="ECO:0000256" key="1">
    <source>
        <dbReference type="SAM" id="Phobius"/>
    </source>
</evidence>
<gene>
    <name evidence="2" type="ORF">QBC38DRAFT_159046</name>
</gene>
<keyword evidence="1" id="KW-0812">Transmembrane</keyword>
<protein>
    <submittedName>
        <fullName evidence="2">Uncharacterized protein</fullName>
    </submittedName>
</protein>
<dbReference type="AlphaFoldDB" id="A0AAN7BSM1"/>
<dbReference type="Proteomes" id="UP001301958">
    <property type="component" value="Unassembled WGS sequence"/>
</dbReference>
<feature type="transmembrane region" description="Helical" evidence="1">
    <location>
        <begin position="97"/>
        <end position="120"/>
    </location>
</feature>
<proteinExistence type="predicted"/>
<evidence type="ECO:0000313" key="2">
    <source>
        <dbReference type="EMBL" id="KAK4228323.1"/>
    </source>
</evidence>
<keyword evidence="3" id="KW-1185">Reference proteome</keyword>
<evidence type="ECO:0000313" key="3">
    <source>
        <dbReference type="Proteomes" id="UP001301958"/>
    </source>
</evidence>
<comment type="caution">
    <text evidence="2">The sequence shown here is derived from an EMBL/GenBank/DDBJ whole genome shotgun (WGS) entry which is preliminary data.</text>
</comment>
<dbReference type="EMBL" id="MU865320">
    <property type="protein sequence ID" value="KAK4228323.1"/>
    <property type="molecule type" value="Genomic_DNA"/>
</dbReference>
<keyword evidence="1" id="KW-1133">Transmembrane helix</keyword>
<name>A0AAN7BSM1_9PEZI</name>